<dbReference type="InterPro" id="IPR027417">
    <property type="entry name" value="P-loop_NTPase"/>
</dbReference>
<dbReference type="Pfam" id="PF13374">
    <property type="entry name" value="TPR_10"/>
    <property type="match status" value="1"/>
</dbReference>
<sequence>MADWAAIGMKMARLVANTNAPLLDVLRENSEMLKEINDDFQSRLLDRNAKKDSAIDVTCFFEELTFGNFVNLTYKTVFWTYTSNAERIDQVYKDMSDSLEIPGRDTPESNVFKLVCDWFSDPRNGSWLLVLDNVDDKDTFYKERSFATNKTARLIDYLPRSEKGRILITTRDSRIGTDLSDRQPCLTIPRLTLDQARLMLRKKLPGRQIDPTEPVDELLVELERLPLAIAQAAAYMVDNSTSIVEYREELLQNDIELSEKMEHEVHDPRRDSEQSGSVFRTWSLSFSKISRTEPRAADMLSLMAVLDRQSIPRDLLKKPSDTNNKVTVALGTLQAYSLIQENIGGKDKTFSMHRLVSLSTQRWLEQTPNSSRLRRWHSEAITVLSATVPSGEYENWRRWAELLPHTQVALGYLLDSSDETDALGCALILTNTAWYELRMGRYESAHRKGRQALAIRERLLGDTHEDTLFTKSLLALTFGYQNQIADAIKLNEEVLVARTTTLGEDHVDTLKSLNNLAWLYSKQEKWSEVQSMRLRVLEARRRTLGPDHRQTIMALSNLADAQMHTGELEKALPHSRAAYQSAVDCGDLGQDHPDTLETLDVLGGVLRKSDLWPEAEEKGRKALRYHTATESEKHPATLLCKASLVLVLRNTGKTQEADTMYGEVLRDYLERDPSVAKGDVTGLENLTERLTVMKD</sequence>
<name>A0ABR1WP41_9PEZI</name>
<dbReference type="Gene3D" id="1.25.40.10">
    <property type="entry name" value="Tetratricopeptide repeat domain"/>
    <property type="match status" value="2"/>
</dbReference>
<organism evidence="1 2">
    <name type="scientific">Apiospora saccharicola</name>
    <dbReference type="NCBI Taxonomy" id="335842"/>
    <lineage>
        <taxon>Eukaryota</taxon>
        <taxon>Fungi</taxon>
        <taxon>Dikarya</taxon>
        <taxon>Ascomycota</taxon>
        <taxon>Pezizomycotina</taxon>
        <taxon>Sordariomycetes</taxon>
        <taxon>Xylariomycetidae</taxon>
        <taxon>Amphisphaeriales</taxon>
        <taxon>Apiosporaceae</taxon>
        <taxon>Apiospora</taxon>
    </lineage>
</organism>
<dbReference type="PANTHER" id="PTHR46082">
    <property type="entry name" value="ATP/GTP-BINDING PROTEIN-RELATED"/>
    <property type="match status" value="1"/>
</dbReference>
<reference evidence="1 2" key="1">
    <citation type="submission" date="2023-01" db="EMBL/GenBank/DDBJ databases">
        <title>Analysis of 21 Apiospora genomes using comparative genomics revels a genus with tremendous synthesis potential of carbohydrate active enzymes and secondary metabolites.</title>
        <authorList>
            <person name="Sorensen T."/>
        </authorList>
    </citation>
    <scope>NUCLEOTIDE SEQUENCE [LARGE SCALE GENOMIC DNA]</scope>
    <source>
        <strain evidence="1 2">CBS 83171</strain>
    </source>
</reference>
<dbReference type="PANTHER" id="PTHR46082:SF6">
    <property type="entry name" value="AAA+ ATPASE DOMAIN-CONTAINING PROTEIN-RELATED"/>
    <property type="match status" value="1"/>
</dbReference>
<accession>A0ABR1WP41</accession>
<proteinExistence type="predicted"/>
<dbReference type="Gene3D" id="3.40.50.300">
    <property type="entry name" value="P-loop containing nucleotide triphosphate hydrolases"/>
    <property type="match status" value="1"/>
</dbReference>
<protein>
    <submittedName>
        <fullName evidence="1">Kinesin</fullName>
    </submittedName>
</protein>
<dbReference type="SUPFAM" id="SSF48452">
    <property type="entry name" value="TPR-like"/>
    <property type="match status" value="2"/>
</dbReference>
<dbReference type="InterPro" id="IPR053137">
    <property type="entry name" value="NLR-like"/>
</dbReference>
<evidence type="ECO:0000313" key="2">
    <source>
        <dbReference type="Proteomes" id="UP001446871"/>
    </source>
</evidence>
<keyword evidence="2" id="KW-1185">Reference proteome</keyword>
<gene>
    <name evidence="1" type="ORF">PG996_002650</name>
</gene>
<dbReference type="Pfam" id="PF13424">
    <property type="entry name" value="TPR_12"/>
    <property type="match status" value="1"/>
</dbReference>
<dbReference type="Proteomes" id="UP001446871">
    <property type="component" value="Unassembled WGS sequence"/>
</dbReference>
<comment type="caution">
    <text evidence="1">The sequence shown here is derived from an EMBL/GenBank/DDBJ whole genome shotgun (WGS) entry which is preliminary data.</text>
</comment>
<dbReference type="SUPFAM" id="SSF52540">
    <property type="entry name" value="P-loop containing nucleoside triphosphate hydrolases"/>
    <property type="match status" value="1"/>
</dbReference>
<dbReference type="EMBL" id="JAQQWM010000001">
    <property type="protein sequence ID" value="KAK8083869.1"/>
    <property type="molecule type" value="Genomic_DNA"/>
</dbReference>
<dbReference type="InterPro" id="IPR011990">
    <property type="entry name" value="TPR-like_helical_dom_sf"/>
</dbReference>
<evidence type="ECO:0000313" key="1">
    <source>
        <dbReference type="EMBL" id="KAK8083869.1"/>
    </source>
</evidence>